<dbReference type="EMBL" id="JAUSUL010000001">
    <property type="protein sequence ID" value="MDQ0314317.1"/>
    <property type="molecule type" value="Genomic_DNA"/>
</dbReference>
<proteinExistence type="predicted"/>
<sequence length="238" mass="26355">MNDALFTSGSVAGETMRGSPVRRISASDQIHAALRERIVSLELKPGQNLSRSETAEFYGVSQTPVRDAMLKLQQDGLLVIYPQSKTEVSRIDVEQARETQFLRLSIELEVARILAAAGEPQLLAATRRVLDEQEAALAEGDLDLFSRLDRQFHRSLCEAAGVVNLWLLVTARSGHIDRLRNLNLPEPGKVSNIVHYHRQILAAIEAGDRAGTEEAVRGHLSGTLAAVDEIRDRHPDYF</sequence>
<dbReference type="Pfam" id="PF07729">
    <property type="entry name" value="FCD"/>
    <property type="match status" value="1"/>
</dbReference>
<keyword evidence="3" id="KW-0804">Transcription</keyword>
<evidence type="ECO:0000256" key="2">
    <source>
        <dbReference type="ARBA" id="ARBA00023125"/>
    </source>
</evidence>
<dbReference type="GO" id="GO:0003677">
    <property type="term" value="F:DNA binding"/>
    <property type="evidence" value="ECO:0007669"/>
    <property type="project" value="UniProtKB-KW"/>
</dbReference>
<dbReference type="Proteomes" id="UP001229244">
    <property type="component" value="Unassembled WGS sequence"/>
</dbReference>
<evidence type="ECO:0000259" key="4">
    <source>
        <dbReference type="PROSITE" id="PS50949"/>
    </source>
</evidence>
<name>A0AAE3VLU2_9HYPH</name>
<dbReference type="InterPro" id="IPR036388">
    <property type="entry name" value="WH-like_DNA-bd_sf"/>
</dbReference>
<dbReference type="Gene3D" id="1.20.120.530">
    <property type="entry name" value="GntR ligand-binding domain-like"/>
    <property type="match status" value="1"/>
</dbReference>
<dbReference type="GO" id="GO:0003700">
    <property type="term" value="F:DNA-binding transcription factor activity"/>
    <property type="evidence" value="ECO:0007669"/>
    <property type="project" value="InterPro"/>
</dbReference>
<dbReference type="InterPro" id="IPR036390">
    <property type="entry name" value="WH_DNA-bd_sf"/>
</dbReference>
<keyword evidence="1" id="KW-0805">Transcription regulation</keyword>
<keyword evidence="2 5" id="KW-0238">DNA-binding</keyword>
<dbReference type="Gene3D" id="1.10.10.10">
    <property type="entry name" value="Winged helix-like DNA-binding domain superfamily/Winged helix DNA-binding domain"/>
    <property type="match status" value="1"/>
</dbReference>
<dbReference type="SUPFAM" id="SSF48008">
    <property type="entry name" value="GntR ligand-binding domain-like"/>
    <property type="match status" value="1"/>
</dbReference>
<dbReference type="SMART" id="SM00345">
    <property type="entry name" value="HTH_GNTR"/>
    <property type="match status" value="1"/>
</dbReference>
<dbReference type="Pfam" id="PF00392">
    <property type="entry name" value="GntR"/>
    <property type="match status" value="1"/>
</dbReference>
<dbReference type="PANTHER" id="PTHR43537">
    <property type="entry name" value="TRANSCRIPTIONAL REGULATOR, GNTR FAMILY"/>
    <property type="match status" value="1"/>
</dbReference>
<evidence type="ECO:0000256" key="1">
    <source>
        <dbReference type="ARBA" id="ARBA00023015"/>
    </source>
</evidence>
<dbReference type="InterPro" id="IPR000524">
    <property type="entry name" value="Tscrpt_reg_HTH_GntR"/>
</dbReference>
<dbReference type="PROSITE" id="PS50949">
    <property type="entry name" value="HTH_GNTR"/>
    <property type="match status" value="1"/>
</dbReference>
<gene>
    <name evidence="5" type="ORF">J2S73_000754</name>
</gene>
<dbReference type="PANTHER" id="PTHR43537:SF45">
    <property type="entry name" value="GNTR FAMILY REGULATORY PROTEIN"/>
    <property type="match status" value="1"/>
</dbReference>
<evidence type="ECO:0000256" key="3">
    <source>
        <dbReference type="ARBA" id="ARBA00023163"/>
    </source>
</evidence>
<dbReference type="InterPro" id="IPR011711">
    <property type="entry name" value="GntR_C"/>
</dbReference>
<comment type="caution">
    <text evidence="5">The sequence shown here is derived from an EMBL/GenBank/DDBJ whole genome shotgun (WGS) entry which is preliminary data.</text>
</comment>
<dbReference type="SUPFAM" id="SSF46785">
    <property type="entry name" value="Winged helix' DNA-binding domain"/>
    <property type="match status" value="1"/>
</dbReference>
<evidence type="ECO:0000313" key="5">
    <source>
        <dbReference type="EMBL" id="MDQ0314317.1"/>
    </source>
</evidence>
<accession>A0AAE3VLU2</accession>
<dbReference type="RefSeq" id="WP_306884090.1">
    <property type="nucleotide sequence ID" value="NZ_JAUSUL010000001.1"/>
</dbReference>
<reference evidence="5" key="1">
    <citation type="submission" date="2023-07" db="EMBL/GenBank/DDBJ databases">
        <title>Genomic Encyclopedia of Type Strains, Phase IV (KMG-IV): sequencing the most valuable type-strain genomes for metagenomic binning, comparative biology and taxonomic classification.</title>
        <authorList>
            <person name="Goeker M."/>
        </authorList>
    </citation>
    <scope>NUCLEOTIDE SEQUENCE</scope>
    <source>
        <strain evidence="5">DSM 21202</strain>
    </source>
</reference>
<feature type="domain" description="HTH gntR-type" evidence="4">
    <location>
        <begin position="24"/>
        <end position="91"/>
    </location>
</feature>
<dbReference type="AlphaFoldDB" id="A0AAE3VLU2"/>
<protein>
    <submittedName>
        <fullName evidence="5">DNA-binding GntR family transcriptional regulator</fullName>
    </submittedName>
</protein>
<dbReference type="SMART" id="SM00895">
    <property type="entry name" value="FCD"/>
    <property type="match status" value="1"/>
</dbReference>
<dbReference type="InterPro" id="IPR008920">
    <property type="entry name" value="TF_FadR/GntR_C"/>
</dbReference>
<organism evidence="5 6">
    <name type="scientific">Amorphus orientalis</name>
    <dbReference type="NCBI Taxonomy" id="649198"/>
    <lineage>
        <taxon>Bacteria</taxon>
        <taxon>Pseudomonadati</taxon>
        <taxon>Pseudomonadota</taxon>
        <taxon>Alphaproteobacteria</taxon>
        <taxon>Hyphomicrobiales</taxon>
        <taxon>Amorphaceae</taxon>
        <taxon>Amorphus</taxon>
    </lineage>
</organism>
<evidence type="ECO:0000313" key="6">
    <source>
        <dbReference type="Proteomes" id="UP001229244"/>
    </source>
</evidence>
<keyword evidence="6" id="KW-1185">Reference proteome</keyword>